<evidence type="ECO:0000256" key="2">
    <source>
        <dbReference type="SAM" id="Phobius"/>
    </source>
</evidence>
<reference evidence="3 4" key="1">
    <citation type="submission" date="2023-03" db="EMBL/GenBank/DDBJ databases">
        <title>YIM 133296 draft genome.</title>
        <authorList>
            <person name="Xiong L."/>
        </authorList>
    </citation>
    <scope>NUCLEOTIDE SEQUENCE [LARGE SCALE GENOMIC DNA]</scope>
    <source>
        <strain evidence="3 4">YIM 133296</strain>
    </source>
</reference>
<name>A0ABT6CC35_9MICO</name>
<evidence type="ECO:0000313" key="3">
    <source>
        <dbReference type="EMBL" id="MDF8266446.1"/>
    </source>
</evidence>
<keyword evidence="2" id="KW-1133">Transmembrane helix</keyword>
<proteinExistence type="predicted"/>
<accession>A0ABT6CC35</accession>
<feature type="region of interest" description="Disordered" evidence="1">
    <location>
        <begin position="1"/>
        <end position="61"/>
    </location>
</feature>
<protein>
    <submittedName>
        <fullName evidence="3">Septum formation initiator family protein</fullName>
    </submittedName>
</protein>
<feature type="compositionally biased region" description="Low complexity" evidence="1">
    <location>
        <begin position="16"/>
        <end position="35"/>
    </location>
</feature>
<evidence type="ECO:0000313" key="4">
    <source>
        <dbReference type="Proteomes" id="UP001528912"/>
    </source>
</evidence>
<sequence>MARDSRTTKSSRGRATAGSRPRPRSGGSSRTAARPVRGSSRPTVRAAASPAGAPGARRRPKSMRRMVTLGLILMFLAVLIIPTLRNYLHQRSQIDALNDKVATQRTSVTALQRERERWANPAYVQQQARQRLGFAKPGERAYILIDDQGTVREATKPDSVTGSDVRPGRPWYGQVWESVKESGGTAPAK</sequence>
<gene>
    <name evidence="3" type="ORF">P4R38_19525</name>
</gene>
<keyword evidence="4" id="KW-1185">Reference proteome</keyword>
<dbReference type="Pfam" id="PF04977">
    <property type="entry name" value="DivIC"/>
    <property type="match status" value="1"/>
</dbReference>
<feature type="transmembrane region" description="Helical" evidence="2">
    <location>
        <begin position="66"/>
        <end position="84"/>
    </location>
</feature>
<dbReference type="EMBL" id="JAROAV010000056">
    <property type="protein sequence ID" value="MDF8266446.1"/>
    <property type="molecule type" value="Genomic_DNA"/>
</dbReference>
<keyword evidence="2" id="KW-0472">Membrane</keyword>
<dbReference type="RefSeq" id="WP_275236777.1">
    <property type="nucleotide sequence ID" value="NZ_JARFJC010000008.1"/>
</dbReference>
<dbReference type="InterPro" id="IPR007060">
    <property type="entry name" value="FtsL/DivIC"/>
</dbReference>
<keyword evidence="2" id="KW-0812">Transmembrane</keyword>
<comment type="caution">
    <text evidence="3">The sequence shown here is derived from an EMBL/GenBank/DDBJ whole genome shotgun (WGS) entry which is preliminary data.</text>
</comment>
<organism evidence="3 4">
    <name type="scientific">Luteipulveratus flavus</name>
    <dbReference type="NCBI Taxonomy" id="3031728"/>
    <lineage>
        <taxon>Bacteria</taxon>
        <taxon>Bacillati</taxon>
        <taxon>Actinomycetota</taxon>
        <taxon>Actinomycetes</taxon>
        <taxon>Micrococcales</taxon>
        <taxon>Dermacoccaceae</taxon>
        <taxon>Luteipulveratus</taxon>
    </lineage>
</organism>
<evidence type="ECO:0000256" key="1">
    <source>
        <dbReference type="SAM" id="MobiDB-lite"/>
    </source>
</evidence>
<dbReference type="Proteomes" id="UP001528912">
    <property type="component" value="Unassembled WGS sequence"/>
</dbReference>
<feature type="compositionally biased region" description="Low complexity" evidence="1">
    <location>
        <begin position="45"/>
        <end position="55"/>
    </location>
</feature>